<dbReference type="Gene3D" id="3.30.450.40">
    <property type="match status" value="1"/>
</dbReference>
<dbReference type="Proteomes" id="UP000028878">
    <property type="component" value="Unassembled WGS sequence"/>
</dbReference>
<accession>A0A1L1PKJ1</accession>
<reference evidence="3" key="1">
    <citation type="submission" date="2014-02" db="EMBL/GenBank/DDBJ databases">
        <authorList>
            <person name="Gan H."/>
        </authorList>
    </citation>
    <scope>NUCLEOTIDE SEQUENCE [LARGE SCALE GENOMIC DNA]</scope>
    <source>
        <strain evidence="3">S1</strain>
    </source>
</reference>
<gene>
    <name evidence="2" type="ORF">BN948_01869</name>
</gene>
<dbReference type="PANTHER" id="PTHR33744">
    <property type="entry name" value="CARBOHYDRATE DIACID REGULATOR"/>
    <property type="match status" value="1"/>
</dbReference>
<keyword evidence="3" id="KW-1185">Reference proteome</keyword>
<dbReference type="RefSeq" id="WP_009518619.1">
    <property type="nucleotide sequence ID" value="NZ_CCAE010000011.1"/>
</dbReference>
<proteinExistence type="predicted"/>
<reference evidence="3" key="2">
    <citation type="submission" date="2014-11" db="EMBL/GenBank/DDBJ databases">
        <title>Draft genome sequence of Hydrogenophaga intermedia S1.</title>
        <authorList>
            <person name="Gan H.M."/>
            <person name="Chew T.H."/>
            <person name="Stolz A."/>
        </authorList>
    </citation>
    <scope>NUCLEOTIDE SEQUENCE [LARGE SCALE GENOMIC DNA]</scope>
    <source>
        <strain evidence="3">S1</strain>
    </source>
</reference>
<evidence type="ECO:0000259" key="1">
    <source>
        <dbReference type="SMART" id="SM00065"/>
    </source>
</evidence>
<dbReference type="Pfam" id="PF01590">
    <property type="entry name" value="GAF"/>
    <property type="match status" value="1"/>
</dbReference>
<protein>
    <submittedName>
        <fullName evidence="2">CdaR family transcriptional regulator</fullName>
    </submittedName>
</protein>
<evidence type="ECO:0000313" key="3">
    <source>
        <dbReference type="Proteomes" id="UP000028878"/>
    </source>
</evidence>
<sequence length="645" mass="70452">MDIPPSIAQTLIELLHRAAPAEDFAQQLAQVEALPAGQADKASLVETVRMAMAVHNRIEVLQQREQGMVALMESAQDLSEQLEQGKLLDAMVARTRRLLGADMAWLSELDEARGVFQALAAEGGLTRNSVAMNIRSDRGVASVVMATRMPFTTPDYLHDTRFSHDPRFDDIFRAEGICALVGVPLIWQDEVIGLLFAADRYPRVHTTQNIAILRALAAHGALALKNARDFKRVNLALDKADEARSELERHIRGVQAAADAHEEITLLLARGASLATLCQAVAGLLGGGLLVLDELNQVISQGVAEGYAGTGAQRYQPHGEHSADLARALRQARLSGRSAQAYEADGEICRVMPVIGGDDALGAIVLFHQKPLEEVAERTFERSSSVIGIVLLSQERQEASSHRDMSALMRALVSPRQDELALLGDGAERFGLDLTQPLSLMMVELNGPSAGFVSRRLLQIPGVKPCLIDDIDGIVAVVCSTLRAQEVRQALALWMRREVGKAYRGVLSRPMSSPAELPAVFATIKRSMGILRRLGLQEQLIGQNELALYSTLFETHDASSLEQFLDASIGPLIQHDRKRQTALTATLLCFFDCNQNARTTAQRLNIHVNTVRQRLSTIEGLLGHLGQASRALEVHVALRLWSLRA</sequence>
<evidence type="ECO:0000313" key="2">
    <source>
        <dbReference type="EMBL" id="CDN87447.1"/>
    </source>
</evidence>
<dbReference type="InterPro" id="IPR029016">
    <property type="entry name" value="GAF-like_dom_sf"/>
</dbReference>
<dbReference type="InterPro" id="IPR003018">
    <property type="entry name" value="GAF"/>
</dbReference>
<dbReference type="SUPFAM" id="SSF55781">
    <property type="entry name" value="GAF domain-like"/>
    <property type="match status" value="1"/>
</dbReference>
<dbReference type="AlphaFoldDB" id="A0A1L1PKJ1"/>
<feature type="domain" description="GAF" evidence="1">
    <location>
        <begin position="83"/>
        <end position="234"/>
    </location>
</feature>
<dbReference type="Pfam" id="PF13556">
    <property type="entry name" value="HTH_30"/>
    <property type="match status" value="1"/>
</dbReference>
<dbReference type="InterPro" id="IPR051448">
    <property type="entry name" value="CdaR-like_regulators"/>
</dbReference>
<dbReference type="EMBL" id="CCAE010000011">
    <property type="protein sequence ID" value="CDN87447.1"/>
    <property type="molecule type" value="Genomic_DNA"/>
</dbReference>
<dbReference type="InterPro" id="IPR042070">
    <property type="entry name" value="PucR_C-HTH_sf"/>
</dbReference>
<dbReference type="PANTHER" id="PTHR33744:SF1">
    <property type="entry name" value="DNA-BINDING TRANSCRIPTIONAL ACTIVATOR ADER"/>
    <property type="match status" value="1"/>
</dbReference>
<organism evidence="2 3">
    <name type="scientific">Hydrogenophaga intermedia</name>
    <dbReference type="NCBI Taxonomy" id="65786"/>
    <lineage>
        <taxon>Bacteria</taxon>
        <taxon>Pseudomonadati</taxon>
        <taxon>Pseudomonadota</taxon>
        <taxon>Betaproteobacteria</taxon>
        <taxon>Burkholderiales</taxon>
        <taxon>Comamonadaceae</taxon>
        <taxon>Hydrogenophaga</taxon>
    </lineage>
</organism>
<dbReference type="SMART" id="SM00065">
    <property type="entry name" value="GAF"/>
    <property type="match status" value="1"/>
</dbReference>
<name>A0A1L1PKJ1_HYDIT</name>
<dbReference type="Gene3D" id="1.10.10.2840">
    <property type="entry name" value="PucR C-terminal helix-turn-helix domain"/>
    <property type="match status" value="1"/>
</dbReference>
<dbReference type="InterPro" id="IPR025736">
    <property type="entry name" value="PucR_C-HTH_dom"/>
</dbReference>